<proteinExistence type="predicted"/>
<reference evidence="2 3" key="1">
    <citation type="journal article" date="2016" name="Int. J. Syst. Evol. Microbiol.">
        <title>Labrenzia salina sp. nov., isolated from the rhizosphere of the halophyte Arthrocnemum macrostachyum.</title>
        <authorList>
            <person name="Camacho M."/>
            <person name="Redondo-Gomez S."/>
            <person name="Rodriguez-Llorente I."/>
            <person name="Rohde M."/>
            <person name="Sproer C."/>
            <person name="Schumann P."/>
            <person name="Klenk H.P."/>
            <person name="Montero-Calasanz M.D.C."/>
        </authorList>
    </citation>
    <scope>NUCLEOTIDE SEQUENCE [LARGE SCALE GENOMIC DNA]</scope>
    <source>
        <strain evidence="2 3">DSM 29163</strain>
    </source>
</reference>
<comment type="caution">
    <text evidence="2">The sequence shown here is derived from an EMBL/GenBank/DDBJ whole genome shotgun (WGS) entry which is preliminary data.</text>
</comment>
<evidence type="ECO:0000313" key="3">
    <source>
        <dbReference type="Proteomes" id="UP001300261"/>
    </source>
</evidence>
<evidence type="ECO:0000256" key="1">
    <source>
        <dbReference type="SAM" id="MobiDB-lite"/>
    </source>
</evidence>
<keyword evidence="3" id="KW-1185">Reference proteome</keyword>
<name>A0ABT3QY34_9HYPH</name>
<dbReference type="EMBL" id="JAPEVI010000003">
    <property type="protein sequence ID" value="MCX2721832.1"/>
    <property type="molecule type" value="Genomic_DNA"/>
</dbReference>
<organism evidence="2 3">
    <name type="scientific">Roseibium salinum</name>
    <dbReference type="NCBI Taxonomy" id="1604349"/>
    <lineage>
        <taxon>Bacteria</taxon>
        <taxon>Pseudomonadati</taxon>
        <taxon>Pseudomonadota</taxon>
        <taxon>Alphaproteobacteria</taxon>
        <taxon>Hyphomicrobiales</taxon>
        <taxon>Stappiaceae</taxon>
        <taxon>Roseibium</taxon>
    </lineage>
</organism>
<evidence type="ECO:0000313" key="2">
    <source>
        <dbReference type="EMBL" id="MCX2721832.1"/>
    </source>
</evidence>
<feature type="compositionally biased region" description="Basic and acidic residues" evidence="1">
    <location>
        <begin position="223"/>
        <end position="232"/>
    </location>
</feature>
<sequence length="296" mass="33038">MEKIEVGYNPIAVTGNLAHHKFILYTRSDGTTFQIHGHGSRDYGWSPFEELASSGPNDLAEFGHLSVRVFRSSPKNEEAALKVQREVVFEGPDLSRKFFKMVGMAQGIAEQNTKYNAGSNNSNTLVDRIVQWSGGNAPRLGEKYVSPGSVNASEFKPELFSKMPPILWGKETYSNHKDVFAGLFGNVGRQAAEPNQNRETEQETPPSLLKNEISPTRLAPTFHEQHKREGRDTVPGNEQKVEDKRGSLDPNALKNANPFDVRKPDLKQQATLMERNPARAKQFILAVGRDPVMFGF</sequence>
<gene>
    <name evidence="2" type="ORF">ON753_05340</name>
</gene>
<accession>A0ABT3QY34</accession>
<dbReference type="RefSeq" id="WP_265961539.1">
    <property type="nucleotide sequence ID" value="NZ_JAPEVI010000003.1"/>
</dbReference>
<feature type="region of interest" description="Disordered" evidence="1">
    <location>
        <begin position="191"/>
        <end position="259"/>
    </location>
</feature>
<dbReference type="Proteomes" id="UP001300261">
    <property type="component" value="Unassembled WGS sequence"/>
</dbReference>
<protein>
    <submittedName>
        <fullName evidence="2">Uncharacterized protein</fullName>
    </submittedName>
</protein>